<feature type="transmembrane region" description="Helical" evidence="2">
    <location>
        <begin position="42"/>
        <end position="64"/>
    </location>
</feature>
<dbReference type="PANTHER" id="PTHR40115:SF1">
    <property type="entry name" value="INNER MEMBRANE PROTEIN WITH PEPSY TM HELIX"/>
    <property type="match status" value="1"/>
</dbReference>
<keyword evidence="4" id="KW-1185">Reference proteome</keyword>
<evidence type="ECO:0000313" key="4">
    <source>
        <dbReference type="Proteomes" id="UP000698752"/>
    </source>
</evidence>
<dbReference type="PANTHER" id="PTHR40115">
    <property type="entry name" value="INNER MEMBRANE PROTEIN WITH PEPSY TM HELIX"/>
    <property type="match status" value="1"/>
</dbReference>
<feature type="region of interest" description="Disordered" evidence="1">
    <location>
        <begin position="1"/>
        <end position="25"/>
    </location>
</feature>
<name>A0ABS5ELG7_9PROT</name>
<evidence type="ECO:0008006" key="5">
    <source>
        <dbReference type="Google" id="ProtNLM"/>
    </source>
</evidence>
<dbReference type="Proteomes" id="UP000698752">
    <property type="component" value="Unassembled WGS sequence"/>
</dbReference>
<keyword evidence="2" id="KW-1133">Transmembrane helix</keyword>
<sequence length="230" mass="24994">MTRLAFTPDGSAPQAAEQAPPPRRLAGASSSRGFWLKHLHRWHWISAAVSLIGMILFAATGITLNHAADIEGSPRVTTRTATVPPALLADLPEITAEEKRPLPPALRIWIGTAFGVTAGERAAEWSPDEIYLPLPRPGGDAWLTIERDGGLATHEVTTRGWVSYLNDLHKGRNTGEAWSWFIDVFAVACLVFCITGLVLLQLHARTRPATWPLVGLGLVAPLLLAILFIH</sequence>
<evidence type="ECO:0000256" key="1">
    <source>
        <dbReference type="SAM" id="MobiDB-lite"/>
    </source>
</evidence>
<dbReference type="InterPro" id="IPR032307">
    <property type="entry name" value="PepSY_TM-like_2"/>
</dbReference>
<feature type="transmembrane region" description="Helical" evidence="2">
    <location>
        <begin position="209"/>
        <end position="229"/>
    </location>
</feature>
<evidence type="ECO:0000313" key="3">
    <source>
        <dbReference type="EMBL" id="MBR0651800.1"/>
    </source>
</evidence>
<keyword evidence="2" id="KW-0472">Membrane</keyword>
<comment type="caution">
    <text evidence="3">The sequence shown here is derived from an EMBL/GenBank/DDBJ whole genome shotgun (WGS) entry which is preliminary data.</text>
</comment>
<dbReference type="Pfam" id="PF16357">
    <property type="entry name" value="PepSY_TM_like_2"/>
    <property type="match status" value="1"/>
</dbReference>
<dbReference type="EMBL" id="JAAEDI010000021">
    <property type="protein sequence ID" value="MBR0651800.1"/>
    <property type="molecule type" value="Genomic_DNA"/>
</dbReference>
<evidence type="ECO:0000256" key="2">
    <source>
        <dbReference type="SAM" id="Phobius"/>
    </source>
</evidence>
<organism evidence="3 4">
    <name type="scientific">Neoroseomonas terrae</name>
    <dbReference type="NCBI Taxonomy" id="424799"/>
    <lineage>
        <taxon>Bacteria</taxon>
        <taxon>Pseudomonadati</taxon>
        <taxon>Pseudomonadota</taxon>
        <taxon>Alphaproteobacteria</taxon>
        <taxon>Acetobacterales</taxon>
        <taxon>Acetobacteraceae</taxon>
        <taxon>Neoroseomonas</taxon>
    </lineage>
</organism>
<dbReference type="RefSeq" id="WP_211870514.1">
    <property type="nucleotide sequence ID" value="NZ_JAAEDI010000021.1"/>
</dbReference>
<reference evidence="4" key="1">
    <citation type="journal article" date="2021" name="Syst. Appl. Microbiol.">
        <title>Roseomonas hellenica sp. nov., isolated from roots of wild-growing Alkanna tinctoria.</title>
        <authorList>
            <person name="Rat A."/>
            <person name="Naranjo H.D."/>
            <person name="Lebbe L."/>
            <person name="Cnockaert M."/>
            <person name="Krigas N."/>
            <person name="Grigoriadou K."/>
            <person name="Maloupa E."/>
            <person name="Willems A."/>
        </authorList>
    </citation>
    <scope>NUCLEOTIDE SEQUENCE [LARGE SCALE GENOMIC DNA]</scope>
    <source>
        <strain evidence="4">LMG 31159</strain>
    </source>
</reference>
<keyword evidence="2" id="KW-0812">Transmembrane</keyword>
<protein>
    <recommendedName>
        <fullName evidence="5">PepSY-associated TM helix domain-containing protein</fullName>
    </recommendedName>
</protein>
<gene>
    <name evidence="3" type="ORF">GXW78_19175</name>
</gene>
<proteinExistence type="predicted"/>
<feature type="transmembrane region" description="Helical" evidence="2">
    <location>
        <begin position="180"/>
        <end position="203"/>
    </location>
</feature>
<accession>A0ABS5ELG7</accession>